<evidence type="ECO:0008006" key="4">
    <source>
        <dbReference type="Google" id="ProtNLM"/>
    </source>
</evidence>
<dbReference type="RefSeq" id="XP_008621640.1">
    <property type="nucleotide sequence ID" value="XM_008623418.1"/>
</dbReference>
<dbReference type="OMA" id="WEPVRLN"/>
<dbReference type="GeneID" id="19957908"/>
<evidence type="ECO:0000256" key="1">
    <source>
        <dbReference type="SAM" id="MobiDB-lite"/>
    </source>
</evidence>
<name>T0QYW8_SAPDV</name>
<feature type="compositionally biased region" description="Acidic residues" evidence="1">
    <location>
        <begin position="113"/>
        <end position="138"/>
    </location>
</feature>
<reference evidence="2 3" key="1">
    <citation type="submission" date="2012-04" db="EMBL/GenBank/DDBJ databases">
        <title>The Genome Sequence of Saprolegnia declina VS20.</title>
        <authorList>
            <consortium name="The Broad Institute Genome Sequencing Platform"/>
            <person name="Russ C."/>
            <person name="Nusbaum C."/>
            <person name="Tyler B."/>
            <person name="van West P."/>
            <person name="Dieguez-Uribeondo J."/>
            <person name="de Bruijn I."/>
            <person name="Tripathy S."/>
            <person name="Jiang R."/>
            <person name="Young S.K."/>
            <person name="Zeng Q."/>
            <person name="Gargeya S."/>
            <person name="Fitzgerald M."/>
            <person name="Haas B."/>
            <person name="Abouelleil A."/>
            <person name="Alvarado L."/>
            <person name="Arachchi H.M."/>
            <person name="Berlin A."/>
            <person name="Chapman S.B."/>
            <person name="Goldberg J."/>
            <person name="Griggs A."/>
            <person name="Gujja S."/>
            <person name="Hansen M."/>
            <person name="Howarth C."/>
            <person name="Imamovic A."/>
            <person name="Larimer J."/>
            <person name="McCowen C."/>
            <person name="Montmayeur A."/>
            <person name="Murphy C."/>
            <person name="Neiman D."/>
            <person name="Pearson M."/>
            <person name="Priest M."/>
            <person name="Roberts A."/>
            <person name="Saif S."/>
            <person name="Shea T."/>
            <person name="Sisk P."/>
            <person name="Sykes S."/>
            <person name="Wortman J."/>
            <person name="Nusbaum C."/>
            <person name="Birren B."/>
        </authorList>
    </citation>
    <scope>NUCLEOTIDE SEQUENCE [LARGE SCALE GENOMIC DNA]</scope>
    <source>
        <strain evidence="2 3">VS20</strain>
    </source>
</reference>
<sequence length="309" mass="35500">MLSMALQQRAARTAYRGIRAFQTTTVLCARKGKSASRLSIKRGVRDTQEAFRGFDMSGFEAADAEVKRTNLRAAMDQLNDPHSLEMDMIPLARKAALEEEDGMMTEEEFEAFLAGDDEDDEDEDDEAEFDRELEELDKEDNKKRVTQMLSPDRAMHALNADENARRPAANKNQIPLQKTVNSRFDPEVVGHRQERNGNILQSFLQDTFVMHTDLCTHEMQVWVTQVKASPDLRNAIVFWDVSRPDGSAVSKKAVAKVRHRLMGMTGWLRVRMTQHLRLRYTPKLEFRMQDHTELEGRKRLDAILRSVGY</sequence>
<evidence type="ECO:0000313" key="2">
    <source>
        <dbReference type="EMBL" id="EQC24933.1"/>
    </source>
</evidence>
<dbReference type="GO" id="GO:0006364">
    <property type="term" value="P:rRNA processing"/>
    <property type="evidence" value="ECO:0007669"/>
    <property type="project" value="InterPro"/>
</dbReference>
<gene>
    <name evidence="2" type="ORF">SDRG_17181</name>
</gene>
<dbReference type="eggNOG" id="ENOG502S39F">
    <property type="taxonomic scope" value="Eukaryota"/>
</dbReference>
<dbReference type="Pfam" id="PF02033">
    <property type="entry name" value="RBFA"/>
    <property type="match status" value="1"/>
</dbReference>
<dbReference type="Gene3D" id="3.30.300.20">
    <property type="match status" value="1"/>
</dbReference>
<dbReference type="AlphaFoldDB" id="T0QYW8"/>
<protein>
    <recommendedName>
        <fullName evidence="4">Ribosome-binding factor A</fullName>
    </recommendedName>
</protein>
<accession>T0QYW8</accession>
<dbReference type="InterPro" id="IPR023799">
    <property type="entry name" value="RbfA_dom_sf"/>
</dbReference>
<proteinExistence type="predicted"/>
<dbReference type="InterPro" id="IPR000238">
    <property type="entry name" value="RbfA"/>
</dbReference>
<dbReference type="InParanoid" id="T0QYW8"/>
<dbReference type="Proteomes" id="UP000030762">
    <property type="component" value="Unassembled WGS sequence"/>
</dbReference>
<dbReference type="OrthoDB" id="70930at2759"/>
<keyword evidence="3" id="KW-1185">Reference proteome</keyword>
<dbReference type="SUPFAM" id="SSF89919">
    <property type="entry name" value="Ribosome-binding factor A, RbfA"/>
    <property type="match status" value="1"/>
</dbReference>
<evidence type="ECO:0000313" key="3">
    <source>
        <dbReference type="Proteomes" id="UP000030762"/>
    </source>
</evidence>
<feature type="region of interest" description="Disordered" evidence="1">
    <location>
        <begin position="113"/>
        <end position="144"/>
    </location>
</feature>
<dbReference type="VEuPathDB" id="FungiDB:SDRG_17181"/>
<organism evidence="2 3">
    <name type="scientific">Saprolegnia diclina (strain VS20)</name>
    <dbReference type="NCBI Taxonomy" id="1156394"/>
    <lineage>
        <taxon>Eukaryota</taxon>
        <taxon>Sar</taxon>
        <taxon>Stramenopiles</taxon>
        <taxon>Oomycota</taxon>
        <taxon>Saprolegniomycetes</taxon>
        <taxon>Saprolegniales</taxon>
        <taxon>Saprolegniaceae</taxon>
        <taxon>Saprolegnia</taxon>
    </lineage>
</organism>
<dbReference type="InterPro" id="IPR015946">
    <property type="entry name" value="KH_dom-like_a/b"/>
</dbReference>
<dbReference type="EMBL" id="JH767340">
    <property type="protein sequence ID" value="EQC24933.1"/>
    <property type="molecule type" value="Genomic_DNA"/>
</dbReference>